<evidence type="ECO:0000313" key="1">
    <source>
        <dbReference type="EMBL" id="KAK9169398.1"/>
    </source>
</evidence>
<reference evidence="1 2" key="1">
    <citation type="submission" date="2024-01" db="EMBL/GenBank/DDBJ databases">
        <title>Genome assemblies of Stephania.</title>
        <authorList>
            <person name="Yang L."/>
        </authorList>
    </citation>
    <scope>NUCLEOTIDE SEQUENCE [LARGE SCALE GENOMIC DNA]</scope>
    <source>
        <strain evidence="1">YNDBR</strain>
        <tissue evidence="1">Leaf</tissue>
    </source>
</reference>
<accession>A0AAP0LF07</accession>
<gene>
    <name evidence="1" type="ORF">Syun_001538</name>
</gene>
<dbReference type="EMBL" id="JBBNAF010000001">
    <property type="protein sequence ID" value="KAK9169398.1"/>
    <property type="molecule type" value="Genomic_DNA"/>
</dbReference>
<sequence length="312" mass="35894">MPKDSQSTRNDIYCINDKRHNLISLEVIIGLTARILMHVTSHQQPPNRPTIFNSSMIKLRISRGASNYRTVYPISEHRVNSGNASLNPNFPTYPTYKEELARLDLGQIILPNSEFATFYSALCSDLLQRGAREVRSWSDHLTKLGVRYIQVRDLVMYGRIGILKAVALKRKKRGIEHVECNFIGRKMRRMQSVLNMDFSIWLIGNLQDFVEVLKRPFIASQSDDCLLVQRSPNWNAFLTAPISLQITDISGKNNEFTATLWGQKAMRPKALSQSAKNRRSSSLQTRLRRLKELIGEGRRRMQRIGIDFFKVN</sequence>
<protein>
    <submittedName>
        <fullName evidence="1">Uncharacterized protein</fullName>
    </submittedName>
</protein>
<keyword evidence="2" id="KW-1185">Reference proteome</keyword>
<dbReference type="Proteomes" id="UP001420932">
    <property type="component" value="Unassembled WGS sequence"/>
</dbReference>
<dbReference type="AlphaFoldDB" id="A0AAP0LF07"/>
<organism evidence="1 2">
    <name type="scientific">Stephania yunnanensis</name>
    <dbReference type="NCBI Taxonomy" id="152371"/>
    <lineage>
        <taxon>Eukaryota</taxon>
        <taxon>Viridiplantae</taxon>
        <taxon>Streptophyta</taxon>
        <taxon>Embryophyta</taxon>
        <taxon>Tracheophyta</taxon>
        <taxon>Spermatophyta</taxon>
        <taxon>Magnoliopsida</taxon>
        <taxon>Ranunculales</taxon>
        <taxon>Menispermaceae</taxon>
        <taxon>Menispermoideae</taxon>
        <taxon>Cissampelideae</taxon>
        <taxon>Stephania</taxon>
    </lineage>
</organism>
<evidence type="ECO:0000313" key="2">
    <source>
        <dbReference type="Proteomes" id="UP001420932"/>
    </source>
</evidence>
<comment type="caution">
    <text evidence="1">The sequence shown here is derived from an EMBL/GenBank/DDBJ whole genome shotgun (WGS) entry which is preliminary data.</text>
</comment>
<name>A0AAP0LF07_9MAGN</name>
<proteinExistence type="predicted"/>